<dbReference type="InterPro" id="IPR032675">
    <property type="entry name" value="LRR_dom_sf"/>
</dbReference>
<accession>A0A8H4NGP3</accession>
<reference evidence="1 2" key="1">
    <citation type="submission" date="2020-01" db="EMBL/GenBank/DDBJ databases">
        <title>Identification and distribution of gene clusters putatively required for synthesis of sphingolipid metabolism inhibitors in phylogenetically diverse species of the filamentous fungus Fusarium.</title>
        <authorList>
            <person name="Kim H.-S."/>
            <person name="Busman M."/>
            <person name="Brown D.W."/>
            <person name="Divon H."/>
            <person name="Uhlig S."/>
            <person name="Proctor R.H."/>
        </authorList>
    </citation>
    <scope>NUCLEOTIDE SEQUENCE [LARGE SCALE GENOMIC DNA]</scope>
    <source>
        <strain evidence="1 2">NRRL 13308</strain>
    </source>
</reference>
<organism evidence="1 2">
    <name type="scientific">Fusarium acutatum</name>
    <dbReference type="NCBI Taxonomy" id="78861"/>
    <lineage>
        <taxon>Eukaryota</taxon>
        <taxon>Fungi</taxon>
        <taxon>Dikarya</taxon>
        <taxon>Ascomycota</taxon>
        <taxon>Pezizomycotina</taxon>
        <taxon>Sordariomycetes</taxon>
        <taxon>Hypocreomycetidae</taxon>
        <taxon>Hypocreales</taxon>
        <taxon>Nectriaceae</taxon>
        <taxon>Fusarium</taxon>
        <taxon>Fusarium fujikuroi species complex</taxon>
    </lineage>
</organism>
<dbReference type="SUPFAM" id="SSF52047">
    <property type="entry name" value="RNI-like"/>
    <property type="match status" value="1"/>
</dbReference>
<dbReference type="AlphaFoldDB" id="A0A8H4NGP3"/>
<evidence type="ECO:0008006" key="3">
    <source>
        <dbReference type="Google" id="ProtNLM"/>
    </source>
</evidence>
<proteinExistence type="predicted"/>
<comment type="caution">
    <text evidence="1">The sequence shown here is derived from an EMBL/GenBank/DDBJ whole genome shotgun (WGS) entry which is preliminary data.</text>
</comment>
<gene>
    <name evidence="1" type="ORF">FACUT_5890</name>
</gene>
<dbReference type="Proteomes" id="UP000536711">
    <property type="component" value="Unassembled WGS sequence"/>
</dbReference>
<dbReference type="OrthoDB" id="2520703at2759"/>
<evidence type="ECO:0000313" key="2">
    <source>
        <dbReference type="Proteomes" id="UP000536711"/>
    </source>
</evidence>
<keyword evidence="2" id="KW-1185">Reference proteome</keyword>
<evidence type="ECO:0000313" key="1">
    <source>
        <dbReference type="EMBL" id="KAF4437129.1"/>
    </source>
</evidence>
<name>A0A8H4NGP3_9HYPO</name>
<protein>
    <recommendedName>
        <fullName evidence="3">F-box domain-containing protein</fullName>
    </recommendedName>
</protein>
<sequence>MMENPPLPTEILYRIFEQFCLHCQDKYSVSHDKILYNKKDKNRQALISLSSTCKSWGCVAQNILHHYFKHSDDKHQIRFFRTICENPELGKQLQVAILERNAGVEQKLFAQSWWFKESMASYVHLLGISLLDLQSSVVSWGDFIAPIILLRATNLKHLVVHGPYNPAIFQGPIMEAVMRNKALTQKLESLSVGQQEIFSLGDLEPQIQTDLNALGGFLIRLENLETLSISRPNFESLPEKLPLQKLRRLRVGNACLSKNGLQRLINSTGKLEEFVYREIEIEDWGGSPFTLTSQEIFEMLLPMKDTLERVVLKMYSSEQPPTALAQLVKLQQLRVNAGVLCDIPTLRRNGQDLAKDALLDVFPPNLKTLCLDHSHTDAPRYREALGSYISSTYRESPHEQKLREVTLHFVDKAYPNPVPWTIPVVLQTNADEEEYLRRECGSSWLENGCITTTIAPFLWYSCDKVGENTMLPPFFM</sequence>
<dbReference type="Gene3D" id="3.80.10.10">
    <property type="entry name" value="Ribonuclease Inhibitor"/>
    <property type="match status" value="1"/>
</dbReference>
<dbReference type="EMBL" id="JAADJF010000134">
    <property type="protein sequence ID" value="KAF4437129.1"/>
    <property type="molecule type" value="Genomic_DNA"/>
</dbReference>